<organism evidence="1 2">
    <name type="scientific">Pseudoruegeria aquimaris</name>
    <dbReference type="NCBI Taxonomy" id="393663"/>
    <lineage>
        <taxon>Bacteria</taxon>
        <taxon>Pseudomonadati</taxon>
        <taxon>Pseudomonadota</taxon>
        <taxon>Alphaproteobacteria</taxon>
        <taxon>Rhodobacterales</taxon>
        <taxon>Roseobacteraceae</taxon>
        <taxon>Pseudoruegeria</taxon>
    </lineage>
</organism>
<dbReference type="EMBL" id="FWFQ01000015">
    <property type="protein sequence ID" value="SLN45307.1"/>
    <property type="molecule type" value="Genomic_DNA"/>
</dbReference>
<dbReference type="Proteomes" id="UP000193409">
    <property type="component" value="Unassembled WGS sequence"/>
</dbReference>
<gene>
    <name evidence="1" type="ORF">PSA7680_02315</name>
</gene>
<dbReference type="InterPro" id="IPR040632">
    <property type="entry name" value="Sulfotransfer_4"/>
</dbReference>
<keyword evidence="2" id="KW-1185">Reference proteome</keyword>
<name>A0A1Y5SPN5_9RHOB</name>
<protein>
    <recommendedName>
        <fullName evidence="3">Sulfotransferase family protein</fullName>
    </recommendedName>
</protein>
<dbReference type="Gene3D" id="3.40.50.300">
    <property type="entry name" value="P-loop containing nucleotide triphosphate hydrolases"/>
    <property type="match status" value="1"/>
</dbReference>
<dbReference type="InterPro" id="IPR027417">
    <property type="entry name" value="P-loop_NTPase"/>
</dbReference>
<dbReference type="SUPFAM" id="SSF52540">
    <property type="entry name" value="P-loop containing nucleoside triphosphate hydrolases"/>
    <property type="match status" value="1"/>
</dbReference>
<evidence type="ECO:0000313" key="2">
    <source>
        <dbReference type="Proteomes" id="UP000193409"/>
    </source>
</evidence>
<evidence type="ECO:0008006" key="3">
    <source>
        <dbReference type="Google" id="ProtNLM"/>
    </source>
</evidence>
<sequence>MAAKRRKVFQIGFNRCGTRAIARFLEHHGYRAAHWEFGQLAKDLKQDIAEGRRPLGGWADFDVFTDMELVDDETCIEGFREFRALHEAYPKALFVLNTRDVETWLRSRARHAEGVYLQSYRKHHGLPHRHAVLDKWRRDWFEHHLDVLDYFSGARRENLLLWSIERPNFKGLSVKLGHALDEAAWHQVGSAEADAGFPRVF</sequence>
<proteinExistence type="predicted"/>
<accession>A0A1Y5SPN5</accession>
<reference evidence="1 2" key="1">
    <citation type="submission" date="2017-03" db="EMBL/GenBank/DDBJ databases">
        <authorList>
            <person name="Afonso C.L."/>
            <person name="Miller P.J."/>
            <person name="Scott M.A."/>
            <person name="Spackman E."/>
            <person name="Goraichik I."/>
            <person name="Dimitrov K.M."/>
            <person name="Suarez D.L."/>
            <person name="Swayne D.E."/>
        </authorList>
    </citation>
    <scope>NUCLEOTIDE SEQUENCE [LARGE SCALE GENOMIC DNA]</scope>
    <source>
        <strain evidence="1 2">CECT 7680</strain>
    </source>
</reference>
<evidence type="ECO:0000313" key="1">
    <source>
        <dbReference type="EMBL" id="SLN45307.1"/>
    </source>
</evidence>
<dbReference type="AlphaFoldDB" id="A0A1Y5SPN5"/>
<dbReference type="Pfam" id="PF17784">
    <property type="entry name" value="Sulfotransfer_4"/>
    <property type="match status" value="1"/>
</dbReference>